<dbReference type="EMBL" id="PIPI01000009">
    <property type="protein sequence ID" value="RUO18371.1"/>
    <property type="molecule type" value="Genomic_DNA"/>
</dbReference>
<feature type="chain" id="PRO_5019025746" description="Outer membrane protein beta-barrel domain-containing protein" evidence="2">
    <location>
        <begin position="22"/>
        <end position="204"/>
    </location>
</feature>
<organism evidence="4 5">
    <name type="scientific">Aliidiomarina haloalkalitolerans</name>
    <dbReference type="NCBI Taxonomy" id="859059"/>
    <lineage>
        <taxon>Bacteria</taxon>
        <taxon>Pseudomonadati</taxon>
        <taxon>Pseudomonadota</taxon>
        <taxon>Gammaproteobacteria</taxon>
        <taxon>Alteromonadales</taxon>
        <taxon>Idiomarinaceae</taxon>
        <taxon>Aliidiomarina</taxon>
    </lineage>
</organism>
<dbReference type="Pfam" id="PF13505">
    <property type="entry name" value="OMP_b-brl"/>
    <property type="match status" value="1"/>
</dbReference>
<feature type="signal peptide" evidence="2">
    <location>
        <begin position="1"/>
        <end position="21"/>
    </location>
</feature>
<evidence type="ECO:0000313" key="4">
    <source>
        <dbReference type="EMBL" id="RUO18371.1"/>
    </source>
</evidence>
<sequence>MKILKSSALIGALLVSGNVLANDLTYDFANVSYVKYGTGSDSIDGFGFELNKLLNDKLYLNGSYTNVSDSFSENVGGEMLRGKVDGDLLSFGLGYRHSLQQNVDWFLEGGLSYVDMSARVSGGGVTFRESYDDTGYYGATGINALLTPKLQAQVFVRYTDIADTSSTEFGVQGRYRFTNNFHGIVGVSRDSDDTTMRIGLSYAF</sequence>
<protein>
    <recommendedName>
        <fullName evidence="3">Outer membrane protein beta-barrel domain-containing protein</fullName>
    </recommendedName>
</protein>
<dbReference type="AlphaFoldDB" id="A0A432VQD3"/>
<accession>A0A432VQD3</accession>
<keyword evidence="1 2" id="KW-0732">Signal</keyword>
<comment type="caution">
    <text evidence="4">The sequence shown here is derived from an EMBL/GenBank/DDBJ whole genome shotgun (WGS) entry which is preliminary data.</text>
</comment>
<dbReference type="SUPFAM" id="SSF56925">
    <property type="entry name" value="OMPA-like"/>
    <property type="match status" value="1"/>
</dbReference>
<evidence type="ECO:0000256" key="1">
    <source>
        <dbReference type="ARBA" id="ARBA00022729"/>
    </source>
</evidence>
<feature type="domain" description="Outer membrane protein beta-barrel" evidence="3">
    <location>
        <begin position="27"/>
        <end position="177"/>
    </location>
</feature>
<proteinExistence type="predicted"/>
<gene>
    <name evidence="4" type="ORF">CWE06_10970</name>
</gene>
<dbReference type="InterPro" id="IPR011250">
    <property type="entry name" value="OMP/PagP_B-barrel"/>
</dbReference>
<dbReference type="Proteomes" id="UP000288212">
    <property type="component" value="Unassembled WGS sequence"/>
</dbReference>
<dbReference type="InterPro" id="IPR027385">
    <property type="entry name" value="Beta-barrel_OMP"/>
</dbReference>
<keyword evidence="5" id="KW-1185">Reference proteome</keyword>
<evidence type="ECO:0000259" key="3">
    <source>
        <dbReference type="Pfam" id="PF13505"/>
    </source>
</evidence>
<name>A0A432VQD3_9GAMM</name>
<dbReference type="RefSeq" id="WP_126794097.1">
    <property type="nucleotide sequence ID" value="NZ_PIPI01000009.1"/>
</dbReference>
<reference evidence="4 5" key="1">
    <citation type="journal article" date="2011" name="Front. Microbiol.">
        <title>Genomic signatures of strain selection and enhancement in Bacillus atrophaeus var. globigii, a historical biowarfare simulant.</title>
        <authorList>
            <person name="Gibbons H.S."/>
            <person name="Broomall S.M."/>
            <person name="McNew L.A."/>
            <person name="Daligault H."/>
            <person name="Chapman C."/>
            <person name="Bruce D."/>
            <person name="Karavis M."/>
            <person name="Krepps M."/>
            <person name="McGregor P.A."/>
            <person name="Hong C."/>
            <person name="Park K.H."/>
            <person name="Akmal A."/>
            <person name="Feldman A."/>
            <person name="Lin J.S."/>
            <person name="Chang W.E."/>
            <person name="Higgs B.W."/>
            <person name="Demirev P."/>
            <person name="Lindquist J."/>
            <person name="Liem A."/>
            <person name="Fochler E."/>
            <person name="Read T.D."/>
            <person name="Tapia R."/>
            <person name="Johnson S."/>
            <person name="Bishop-Lilly K.A."/>
            <person name="Detter C."/>
            <person name="Han C."/>
            <person name="Sozhamannan S."/>
            <person name="Rosenzweig C.N."/>
            <person name="Skowronski E.W."/>
        </authorList>
    </citation>
    <scope>NUCLEOTIDE SEQUENCE [LARGE SCALE GENOMIC DNA]</scope>
    <source>
        <strain evidence="4 5">AK5</strain>
    </source>
</reference>
<dbReference type="Gene3D" id="2.40.160.20">
    <property type="match status" value="1"/>
</dbReference>
<evidence type="ECO:0000313" key="5">
    <source>
        <dbReference type="Proteomes" id="UP000288212"/>
    </source>
</evidence>
<evidence type="ECO:0000256" key="2">
    <source>
        <dbReference type="SAM" id="SignalP"/>
    </source>
</evidence>
<dbReference type="OrthoDB" id="7059177at2"/>